<dbReference type="Gene3D" id="1.10.10.60">
    <property type="entry name" value="Homeodomain-like"/>
    <property type="match status" value="1"/>
</dbReference>
<comment type="caution">
    <text evidence="7">The sequence shown here is derived from an EMBL/GenBank/DDBJ whole genome shotgun (WGS) entry which is preliminary data.</text>
</comment>
<evidence type="ECO:0000256" key="3">
    <source>
        <dbReference type="ARBA" id="ARBA00023125"/>
    </source>
</evidence>
<dbReference type="InterPro" id="IPR009057">
    <property type="entry name" value="Homeodomain-like_sf"/>
</dbReference>
<keyword evidence="8" id="KW-1185">Reference proteome</keyword>
<dbReference type="Proteomes" id="UP001551658">
    <property type="component" value="Unassembled WGS sequence"/>
</dbReference>
<keyword evidence="4" id="KW-0233">DNA recombination</keyword>
<dbReference type="CDD" id="cd00569">
    <property type="entry name" value="HTH_Hin_like"/>
    <property type="match status" value="1"/>
</dbReference>
<evidence type="ECO:0000256" key="1">
    <source>
        <dbReference type="ARBA" id="ARBA00009913"/>
    </source>
</evidence>
<evidence type="ECO:0000256" key="5">
    <source>
        <dbReference type="PROSITE-ProRule" id="PRU10137"/>
    </source>
</evidence>
<comment type="similarity">
    <text evidence="1">Belongs to the site-specific recombinase resolvase family.</text>
</comment>
<dbReference type="CDD" id="cd03768">
    <property type="entry name" value="SR_ResInv"/>
    <property type="match status" value="1"/>
</dbReference>
<sequence>MARFGYARVSTRGQKDDSQIDALTAAGCERIWVDKASGKLARRPEWDKCFDHLRRGDELVITRLSRPFRSVRHMTELAAQLDERGIDLVVLKQGIDTTTTTPAGRFLFHVIAAMDEMTADLISEGTLEGLESARARGRIGGRPPALTELQALEARQMYDETDEHGKRRYTVAQIAETFDVSRKTIYRHLDRQTTT</sequence>
<dbReference type="SUPFAM" id="SSF46689">
    <property type="entry name" value="Homeodomain-like"/>
    <property type="match status" value="1"/>
</dbReference>
<dbReference type="InterPro" id="IPR006119">
    <property type="entry name" value="Resolv_N"/>
</dbReference>
<evidence type="ECO:0000313" key="7">
    <source>
        <dbReference type="EMBL" id="MEV0366385.1"/>
    </source>
</evidence>
<dbReference type="PANTHER" id="PTHR30461">
    <property type="entry name" value="DNA-INVERTASE FROM LAMBDOID PROPHAGE"/>
    <property type="match status" value="1"/>
</dbReference>
<dbReference type="Gene3D" id="3.40.50.1390">
    <property type="entry name" value="Resolvase, N-terminal catalytic domain"/>
    <property type="match status" value="1"/>
</dbReference>
<dbReference type="Pfam" id="PF02796">
    <property type="entry name" value="HTH_7"/>
    <property type="match status" value="1"/>
</dbReference>
<evidence type="ECO:0000256" key="2">
    <source>
        <dbReference type="ARBA" id="ARBA00022908"/>
    </source>
</evidence>
<feature type="domain" description="Resolvase/invertase-type recombinase catalytic" evidence="6">
    <location>
        <begin position="2"/>
        <end position="137"/>
    </location>
</feature>
<dbReference type="PANTHER" id="PTHR30461:SF2">
    <property type="entry name" value="SERINE RECOMBINASE PINE-RELATED"/>
    <property type="match status" value="1"/>
</dbReference>
<reference evidence="7 8" key="1">
    <citation type="submission" date="2024-06" db="EMBL/GenBank/DDBJ databases">
        <title>The Natural Products Discovery Center: Release of the First 8490 Sequenced Strains for Exploring Actinobacteria Biosynthetic Diversity.</title>
        <authorList>
            <person name="Kalkreuter E."/>
            <person name="Kautsar S.A."/>
            <person name="Yang D."/>
            <person name="Bader C.D."/>
            <person name="Teijaro C.N."/>
            <person name="Fluegel L."/>
            <person name="Davis C.M."/>
            <person name="Simpson J.R."/>
            <person name="Lauterbach L."/>
            <person name="Steele A.D."/>
            <person name="Gui C."/>
            <person name="Meng S."/>
            <person name="Li G."/>
            <person name="Viehrig K."/>
            <person name="Ye F."/>
            <person name="Su P."/>
            <person name="Kiefer A.F."/>
            <person name="Nichols A."/>
            <person name="Cepeda A.J."/>
            <person name="Yan W."/>
            <person name="Fan B."/>
            <person name="Jiang Y."/>
            <person name="Adhikari A."/>
            <person name="Zheng C.-J."/>
            <person name="Schuster L."/>
            <person name="Cowan T.M."/>
            <person name="Smanski M.J."/>
            <person name="Chevrette M.G."/>
            <person name="De Carvalho L.P.S."/>
            <person name="Shen B."/>
        </authorList>
    </citation>
    <scope>NUCLEOTIDE SEQUENCE [LARGE SCALE GENOMIC DNA]</scope>
    <source>
        <strain evidence="7 8">NPDC050671</strain>
    </source>
</reference>
<keyword evidence="2" id="KW-0229">DNA integration</keyword>
<evidence type="ECO:0000313" key="8">
    <source>
        <dbReference type="Proteomes" id="UP001551658"/>
    </source>
</evidence>
<dbReference type="PROSITE" id="PS00397">
    <property type="entry name" value="RECOMBINASES_1"/>
    <property type="match status" value="1"/>
</dbReference>
<dbReference type="InterPro" id="IPR006120">
    <property type="entry name" value="Resolvase_HTH_dom"/>
</dbReference>
<accession>A0ABV3FFH7</accession>
<protein>
    <submittedName>
        <fullName evidence="7">Recombinase family protein</fullName>
    </submittedName>
</protein>
<dbReference type="InterPro" id="IPR050639">
    <property type="entry name" value="SSR_resolvase"/>
</dbReference>
<keyword evidence="3" id="KW-0238">DNA-binding</keyword>
<evidence type="ECO:0000259" key="6">
    <source>
        <dbReference type="PROSITE" id="PS51736"/>
    </source>
</evidence>
<dbReference type="SUPFAM" id="SSF53041">
    <property type="entry name" value="Resolvase-like"/>
    <property type="match status" value="1"/>
</dbReference>
<gene>
    <name evidence="7" type="ORF">AB0H72_27165</name>
</gene>
<dbReference type="SMART" id="SM00857">
    <property type="entry name" value="Resolvase"/>
    <property type="match status" value="1"/>
</dbReference>
<organism evidence="7 8">
    <name type="scientific">Nocardia fusca</name>
    <dbReference type="NCBI Taxonomy" id="941183"/>
    <lineage>
        <taxon>Bacteria</taxon>
        <taxon>Bacillati</taxon>
        <taxon>Actinomycetota</taxon>
        <taxon>Actinomycetes</taxon>
        <taxon>Mycobacteriales</taxon>
        <taxon>Nocardiaceae</taxon>
        <taxon>Nocardia</taxon>
    </lineage>
</organism>
<dbReference type="InterPro" id="IPR036162">
    <property type="entry name" value="Resolvase-like_N_sf"/>
</dbReference>
<name>A0ABV3FFH7_9NOCA</name>
<dbReference type="Pfam" id="PF00239">
    <property type="entry name" value="Resolvase"/>
    <property type="match status" value="1"/>
</dbReference>
<feature type="active site" description="O-(5'-phospho-DNA)-serine intermediate" evidence="5">
    <location>
        <position position="10"/>
    </location>
</feature>
<dbReference type="InterPro" id="IPR006118">
    <property type="entry name" value="Recombinase_CS"/>
</dbReference>
<dbReference type="EMBL" id="JBFAIH010000019">
    <property type="protein sequence ID" value="MEV0366385.1"/>
    <property type="molecule type" value="Genomic_DNA"/>
</dbReference>
<evidence type="ECO:0000256" key="4">
    <source>
        <dbReference type="ARBA" id="ARBA00023172"/>
    </source>
</evidence>
<proteinExistence type="inferred from homology"/>
<dbReference type="PROSITE" id="PS51736">
    <property type="entry name" value="RECOMBINASES_3"/>
    <property type="match status" value="1"/>
</dbReference>
<dbReference type="RefSeq" id="WP_357984267.1">
    <property type="nucleotide sequence ID" value="NZ_JBFAIH010000019.1"/>
</dbReference>